<dbReference type="GO" id="GO:0009073">
    <property type="term" value="P:aromatic amino acid family biosynthetic process"/>
    <property type="evidence" value="ECO:0007669"/>
    <property type="project" value="UniProtKB-KW"/>
</dbReference>
<dbReference type="InterPro" id="IPR001381">
    <property type="entry name" value="DHquinase_I"/>
</dbReference>
<dbReference type="GO" id="GO:0008652">
    <property type="term" value="P:amino acid biosynthetic process"/>
    <property type="evidence" value="ECO:0007669"/>
    <property type="project" value="UniProtKB-KW"/>
</dbReference>
<evidence type="ECO:0000259" key="8">
    <source>
        <dbReference type="Pfam" id="PF01488"/>
    </source>
</evidence>
<dbReference type="InterPro" id="IPR046346">
    <property type="entry name" value="Aminoacid_DH-like_N_sf"/>
</dbReference>
<dbReference type="OrthoDB" id="9792692at2"/>
<dbReference type="InterPro" id="IPR022893">
    <property type="entry name" value="Shikimate_DH_fam"/>
</dbReference>
<dbReference type="Gene3D" id="3.40.50.10860">
    <property type="entry name" value="Leucine Dehydrogenase, chain A, domain 1"/>
    <property type="match status" value="1"/>
</dbReference>
<gene>
    <name evidence="10" type="primary">aroE</name>
    <name evidence="10" type="ORF">C834K_0748</name>
</gene>
<name>A0A3B0PT77_9CHLA</name>
<dbReference type="InterPro" id="IPR013785">
    <property type="entry name" value="Aldolase_TIM"/>
</dbReference>
<dbReference type="SUPFAM" id="SSF53223">
    <property type="entry name" value="Aminoacid dehydrogenase-like, N-terminal domain"/>
    <property type="match status" value="1"/>
</dbReference>
<evidence type="ECO:0000256" key="2">
    <source>
        <dbReference type="ARBA" id="ARBA00012962"/>
    </source>
</evidence>
<protein>
    <recommendedName>
        <fullName evidence="2">shikimate dehydrogenase (NADP(+))</fullName>
        <ecNumber evidence="2">1.1.1.25</ecNumber>
    </recommendedName>
</protein>
<evidence type="ECO:0000256" key="1">
    <source>
        <dbReference type="ARBA" id="ARBA00004871"/>
    </source>
</evidence>
<dbReference type="KEGG" id="chla:C834K_0748"/>
<comment type="pathway">
    <text evidence="1">Metabolic intermediate biosynthesis; chorismate biosynthesis; chorismate from D-erythrose 4-phosphate and phosphoenolpyruvate: step 4/7.</text>
</comment>
<sequence length="477" mass="53463">MLCATISGPSFSEAKQQLLHSLSLVDSIELRIDCLLSLSSDQLKHLVFLAKKPILTLKKHASLSESEWVERTMELAKLQPDYLDIDKDFPKEALRDIQNQYPNIKIILSYHSQTSEYVPNLYNDMLKQQADHYKIAITSTKSVDTLRYIQIKKHLPENTTLLCMGNEGIASRILSPVMKNAINYASAINAPKVAPGQLSIEDLLAYNYANLSSEASIYGLIGNPVDRSISHLSHNKLFSELNMKMSYIKILLTSQELKEFFSLTRNLPFRGLSVTMPFKTDVLDYIDVFDVSVKHCQSCNTLVFNNNKITGYNTDGLGLLNLLKRKNIALQNTHVAIVGSGGAAMAIATTFAYAGARISIFNRTEANAKKLAELCNGHAFPLNSLSENHNIDILILCLPPNVEIPEVLSPVIIDINTLPKESDYTRKAKTQGCRILYGYEMFAEQALLQFSLWFSEKLSEEDSQKFRISVENIVNAM</sequence>
<proteinExistence type="predicted"/>
<dbReference type="UniPathway" id="UPA00053">
    <property type="reaction ID" value="UER00087"/>
</dbReference>
<evidence type="ECO:0000256" key="6">
    <source>
        <dbReference type="ARBA" id="ARBA00023141"/>
    </source>
</evidence>
<evidence type="ECO:0000256" key="4">
    <source>
        <dbReference type="ARBA" id="ARBA00022857"/>
    </source>
</evidence>
<dbReference type="AlphaFoldDB" id="A0A3B0PT77"/>
<organism evidence="10 11">
    <name type="scientific">Chlamydia poikilotherma</name>
    <dbReference type="NCBI Taxonomy" id="1967783"/>
    <lineage>
        <taxon>Bacteria</taxon>
        <taxon>Pseudomonadati</taxon>
        <taxon>Chlamydiota</taxon>
        <taxon>Chlamydiia</taxon>
        <taxon>Chlamydiales</taxon>
        <taxon>Chlamydiaceae</taxon>
        <taxon>Chlamydia/Chlamydophila group</taxon>
        <taxon>Chlamydia</taxon>
    </lineage>
</organism>
<dbReference type="SUPFAM" id="SSF51735">
    <property type="entry name" value="NAD(P)-binding Rossmann-fold domains"/>
    <property type="match status" value="1"/>
</dbReference>
<dbReference type="Pfam" id="PF08501">
    <property type="entry name" value="Shikimate_dh_N"/>
    <property type="match status" value="1"/>
</dbReference>
<feature type="domain" description="Shikimate dehydrogenase substrate binding N-terminal" evidence="9">
    <location>
        <begin position="220"/>
        <end position="302"/>
    </location>
</feature>
<dbReference type="EMBL" id="LS992154">
    <property type="protein sequence ID" value="SYX09191.1"/>
    <property type="molecule type" value="Genomic_DNA"/>
</dbReference>
<dbReference type="Proteomes" id="UP000258476">
    <property type="component" value="Chromosome"/>
</dbReference>
<evidence type="ECO:0000313" key="11">
    <source>
        <dbReference type="Proteomes" id="UP000258476"/>
    </source>
</evidence>
<dbReference type="GO" id="GO:0004764">
    <property type="term" value="F:shikimate 3-dehydrogenase (NADP+) activity"/>
    <property type="evidence" value="ECO:0007669"/>
    <property type="project" value="UniProtKB-EC"/>
</dbReference>
<dbReference type="InterPro" id="IPR011342">
    <property type="entry name" value="Shikimate_DH"/>
</dbReference>
<dbReference type="Gene3D" id="3.20.20.70">
    <property type="entry name" value="Aldolase class I"/>
    <property type="match status" value="1"/>
</dbReference>
<dbReference type="CDD" id="cd00502">
    <property type="entry name" value="DHQase_I"/>
    <property type="match status" value="1"/>
</dbReference>
<keyword evidence="11" id="KW-1185">Reference proteome</keyword>
<dbReference type="GO" id="GO:0009423">
    <property type="term" value="P:chorismate biosynthetic process"/>
    <property type="evidence" value="ECO:0007669"/>
    <property type="project" value="UniProtKB-UniPathway"/>
</dbReference>
<dbReference type="Gene3D" id="3.40.50.720">
    <property type="entry name" value="NAD(P)-binding Rossmann-like Domain"/>
    <property type="match status" value="1"/>
</dbReference>
<dbReference type="Pfam" id="PF01487">
    <property type="entry name" value="DHquinase_I"/>
    <property type="match status" value="1"/>
</dbReference>
<dbReference type="GO" id="GO:0019632">
    <property type="term" value="P:shikimate metabolic process"/>
    <property type="evidence" value="ECO:0007669"/>
    <property type="project" value="InterPro"/>
</dbReference>
<accession>A0A3B0PT77</accession>
<evidence type="ECO:0000256" key="5">
    <source>
        <dbReference type="ARBA" id="ARBA00023002"/>
    </source>
</evidence>
<keyword evidence="3" id="KW-0028">Amino-acid biosynthesis</keyword>
<reference evidence="11" key="1">
    <citation type="submission" date="2017-11" db="EMBL/GenBank/DDBJ databases">
        <authorList>
            <person name="Seth-Smith MB H."/>
        </authorList>
    </citation>
    <scope>NUCLEOTIDE SEQUENCE [LARGE SCALE GENOMIC DNA]</scope>
</reference>
<evidence type="ECO:0000313" key="10">
    <source>
        <dbReference type="EMBL" id="SYX09191.1"/>
    </source>
</evidence>
<dbReference type="Pfam" id="PF01488">
    <property type="entry name" value="Shikimate_DH"/>
    <property type="match status" value="1"/>
</dbReference>
<dbReference type="SUPFAM" id="SSF51569">
    <property type="entry name" value="Aldolase"/>
    <property type="match status" value="1"/>
</dbReference>
<dbReference type="InterPro" id="IPR006151">
    <property type="entry name" value="Shikm_DH/Glu-tRNA_Rdtase"/>
</dbReference>
<keyword evidence="6" id="KW-0057">Aromatic amino acid biosynthesis</keyword>
<dbReference type="GO" id="GO:0003855">
    <property type="term" value="F:3-dehydroquinate dehydratase activity"/>
    <property type="evidence" value="ECO:0007669"/>
    <property type="project" value="InterPro"/>
</dbReference>
<dbReference type="NCBIfam" id="NF006802">
    <property type="entry name" value="PRK09310.1"/>
    <property type="match status" value="1"/>
</dbReference>
<evidence type="ECO:0000256" key="3">
    <source>
        <dbReference type="ARBA" id="ARBA00022605"/>
    </source>
</evidence>
<dbReference type="InterPro" id="IPR036291">
    <property type="entry name" value="NAD(P)-bd_dom_sf"/>
</dbReference>
<evidence type="ECO:0000259" key="9">
    <source>
        <dbReference type="Pfam" id="PF08501"/>
    </source>
</evidence>
<dbReference type="CDD" id="cd01065">
    <property type="entry name" value="NAD_bind_Shikimate_DH"/>
    <property type="match status" value="1"/>
</dbReference>
<keyword evidence="4" id="KW-0521">NADP</keyword>
<dbReference type="RefSeq" id="WP_117274482.1">
    <property type="nucleotide sequence ID" value="NZ_LS992154.1"/>
</dbReference>
<comment type="catalytic activity">
    <reaction evidence="7">
        <text>shikimate + NADP(+) = 3-dehydroshikimate + NADPH + H(+)</text>
        <dbReference type="Rhea" id="RHEA:17737"/>
        <dbReference type="ChEBI" id="CHEBI:15378"/>
        <dbReference type="ChEBI" id="CHEBI:16630"/>
        <dbReference type="ChEBI" id="CHEBI:36208"/>
        <dbReference type="ChEBI" id="CHEBI:57783"/>
        <dbReference type="ChEBI" id="CHEBI:58349"/>
        <dbReference type="EC" id="1.1.1.25"/>
    </reaction>
</comment>
<dbReference type="EC" id="1.1.1.25" evidence="2"/>
<dbReference type="InterPro" id="IPR013708">
    <property type="entry name" value="Shikimate_DH-bd_N"/>
</dbReference>
<dbReference type="PANTHER" id="PTHR21089">
    <property type="entry name" value="SHIKIMATE DEHYDROGENASE"/>
    <property type="match status" value="1"/>
</dbReference>
<dbReference type="PANTHER" id="PTHR21089:SF1">
    <property type="entry name" value="BIFUNCTIONAL 3-DEHYDROQUINATE DEHYDRATASE_SHIKIMATE DEHYDROGENASE, CHLOROPLASTIC"/>
    <property type="match status" value="1"/>
</dbReference>
<dbReference type="NCBIfam" id="TIGR00507">
    <property type="entry name" value="aroE"/>
    <property type="match status" value="1"/>
</dbReference>
<keyword evidence="5" id="KW-0560">Oxidoreductase</keyword>
<evidence type="ECO:0000256" key="7">
    <source>
        <dbReference type="ARBA" id="ARBA00049442"/>
    </source>
</evidence>
<feature type="domain" description="Quinate/shikimate 5-dehydrogenase/glutamyl-tRNA reductase" evidence="8">
    <location>
        <begin position="324"/>
        <end position="397"/>
    </location>
</feature>
<dbReference type="GO" id="GO:0050661">
    <property type="term" value="F:NADP binding"/>
    <property type="evidence" value="ECO:0007669"/>
    <property type="project" value="InterPro"/>
</dbReference>